<evidence type="ECO:0000313" key="1">
    <source>
        <dbReference type="EMBL" id="RCW76245.1"/>
    </source>
</evidence>
<protein>
    <submittedName>
        <fullName evidence="1">Putative kinase</fullName>
    </submittedName>
</protein>
<dbReference type="OrthoDB" id="531205at2"/>
<keyword evidence="1" id="KW-0808">Transferase</keyword>
<evidence type="ECO:0000313" key="2">
    <source>
        <dbReference type="Proteomes" id="UP000252884"/>
    </source>
</evidence>
<comment type="caution">
    <text evidence="1">The sequence shown here is derived from an EMBL/GenBank/DDBJ whole genome shotgun (WGS) entry which is preliminary data.</text>
</comment>
<dbReference type="InterPro" id="IPR027417">
    <property type="entry name" value="P-loop_NTPase"/>
</dbReference>
<gene>
    <name evidence="1" type="ORF">DES41_101851</name>
</gene>
<dbReference type="Pfam" id="PF13671">
    <property type="entry name" value="AAA_33"/>
    <property type="match status" value="1"/>
</dbReference>
<dbReference type="GO" id="GO:0016301">
    <property type="term" value="F:kinase activity"/>
    <property type="evidence" value="ECO:0007669"/>
    <property type="project" value="UniProtKB-KW"/>
</dbReference>
<keyword evidence="2" id="KW-1185">Reference proteome</keyword>
<organism evidence="1 2">
    <name type="scientific">Pseudorhodoferax soli</name>
    <dbReference type="NCBI Taxonomy" id="545864"/>
    <lineage>
        <taxon>Bacteria</taxon>
        <taxon>Pseudomonadati</taxon>
        <taxon>Pseudomonadota</taxon>
        <taxon>Betaproteobacteria</taxon>
        <taxon>Burkholderiales</taxon>
        <taxon>Comamonadaceae</taxon>
    </lineage>
</organism>
<dbReference type="AlphaFoldDB" id="A0A368Y809"/>
<proteinExistence type="predicted"/>
<dbReference type="Gene3D" id="3.40.50.300">
    <property type="entry name" value="P-loop containing nucleotide triphosphate hydrolases"/>
    <property type="match status" value="1"/>
</dbReference>
<dbReference type="RefSeq" id="WP_114466181.1">
    <property type="nucleotide sequence ID" value="NZ_QPJK01000001.1"/>
</dbReference>
<sequence>MTRPTRAPAMLHLLCGRIAAGKSTLARHLAARPATVLVQEDAWLAVLYPGEIQALPDYLQRTGRLKAMLGEHVVAMLRSGVSVVLDFPANTLAQRAWMRGLIDQSGAAHRLHLLDVPEAVCRARLQARNAEGSHPFQTDEAHFSLINRHFDPPSAREGFALQRYG</sequence>
<name>A0A368Y809_9BURK</name>
<accession>A0A368Y809</accession>
<dbReference type="SUPFAM" id="SSF52540">
    <property type="entry name" value="P-loop containing nucleoside triphosphate hydrolases"/>
    <property type="match status" value="1"/>
</dbReference>
<dbReference type="EMBL" id="QPJK01000001">
    <property type="protein sequence ID" value="RCW76245.1"/>
    <property type="molecule type" value="Genomic_DNA"/>
</dbReference>
<reference evidence="1 2" key="1">
    <citation type="submission" date="2018-07" db="EMBL/GenBank/DDBJ databases">
        <title>Genomic Encyclopedia of Type Strains, Phase IV (KMG-IV): sequencing the most valuable type-strain genomes for metagenomic binning, comparative biology and taxonomic classification.</title>
        <authorList>
            <person name="Goeker M."/>
        </authorList>
    </citation>
    <scope>NUCLEOTIDE SEQUENCE [LARGE SCALE GENOMIC DNA]</scope>
    <source>
        <strain evidence="1 2">DSM 21634</strain>
    </source>
</reference>
<dbReference type="Proteomes" id="UP000252884">
    <property type="component" value="Unassembled WGS sequence"/>
</dbReference>
<keyword evidence="1" id="KW-0418">Kinase</keyword>